<protein>
    <submittedName>
        <fullName evidence="2">Uncharacterized protein</fullName>
    </submittedName>
</protein>
<organism evidence="2 3">
    <name type="scientific">Dreissena polymorpha</name>
    <name type="common">Zebra mussel</name>
    <name type="synonym">Mytilus polymorpha</name>
    <dbReference type="NCBI Taxonomy" id="45954"/>
    <lineage>
        <taxon>Eukaryota</taxon>
        <taxon>Metazoa</taxon>
        <taxon>Spiralia</taxon>
        <taxon>Lophotrochozoa</taxon>
        <taxon>Mollusca</taxon>
        <taxon>Bivalvia</taxon>
        <taxon>Autobranchia</taxon>
        <taxon>Heteroconchia</taxon>
        <taxon>Euheterodonta</taxon>
        <taxon>Imparidentia</taxon>
        <taxon>Neoheterodontei</taxon>
        <taxon>Myida</taxon>
        <taxon>Dreissenoidea</taxon>
        <taxon>Dreissenidae</taxon>
        <taxon>Dreissena</taxon>
    </lineage>
</organism>
<accession>A0A9D4KUI0</accession>
<name>A0A9D4KUI0_DREPO</name>
<gene>
    <name evidence="2" type="ORF">DPMN_088668</name>
</gene>
<feature type="region of interest" description="Disordered" evidence="1">
    <location>
        <begin position="1"/>
        <end position="28"/>
    </location>
</feature>
<dbReference type="EMBL" id="JAIWYP010000003">
    <property type="protein sequence ID" value="KAH3846367.1"/>
    <property type="molecule type" value="Genomic_DNA"/>
</dbReference>
<dbReference type="Proteomes" id="UP000828390">
    <property type="component" value="Unassembled WGS sequence"/>
</dbReference>
<comment type="caution">
    <text evidence="2">The sequence shown here is derived from an EMBL/GenBank/DDBJ whole genome shotgun (WGS) entry which is preliminary data.</text>
</comment>
<dbReference type="AlphaFoldDB" id="A0A9D4KUI0"/>
<evidence type="ECO:0000256" key="1">
    <source>
        <dbReference type="SAM" id="MobiDB-lite"/>
    </source>
</evidence>
<sequence length="74" mass="8514">MTRLHPHRPIPGSNTPSTRRQRGLSRTVTTKQWTYTTETRINTDQHGMFTDYPGPARQQHGLTRCTRVPNPICV</sequence>
<keyword evidence="3" id="KW-1185">Reference proteome</keyword>
<evidence type="ECO:0000313" key="2">
    <source>
        <dbReference type="EMBL" id="KAH3846367.1"/>
    </source>
</evidence>
<proteinExistence type="predicted"/>
<evidence type="ECO:0000313" key="3">
    <source>
        <dbReference type="Proteomes" id="UP000828390"/>
    </source>
</evidence>
<reference evidence="2" key="2">
    <citation type="submission" date="2020-11" db="EMBL/GenBank/DDBJ databases">
        <authorList>
            <person name="McCartney M.A."/>
            <person name="Auch B."/>
            <person name="Kono T."/>
            <person name="Mallez S."/>
            <person name="Becker A."/>
            <person name="Gohl D.M."/>
            <person name="Silverstein K.A.T."/>
            <person name="Koren S."/>
            <person name="Bechman K.B."/>
            <person name="Herman A."/>
            <person name="Abrahante J.E."/>
            <person name="Garbe J."/>
        </authorList>
    </citation>
    <scope>NUCLEOTIDE SEQUENCE</scope>
    <source>
        <strain evidence="2">Duluth1</strain>
        <tissue evidence="2">Whole animal</tissue>
    </source>
</reference>
<feature type="compositionally biased region" description="Polar residues" evidence="1">
    <location>
        <begin position="12"/>
        <end position="28"/>
    </location>
</feature>
<reference evidence="2" key="1">
    <citation type="journal article" date="2019" name="bioRxiv">
        <title>The Genome of the Zebra Mussel, Dreissena polymorpha: A Resource for Invasive Species Research.</title>
        <authorList>
            <person name="McCartney M.A."/>
            <person name="Auch B."/>
            <person name="Kono T."/>
            <person name="Mallez S."/>
            <person name="Zhang Y."/>
            <person name="Obille A."/>
            <person name="Becker A."/>
            <person name="Abrahante J.E."/>
            <person name="Garbe J."/>
            <person name="Badalamenti J.P."/>
            <person name="Herman A."/>
            <person name="Mangelson H."/>
            <person name="Liachko I."/>
            <person name="Sullivan S."/>
            <person name="Sone E.D."/>
            <person name="Koren S."/>
            <person name="Silverstein K.A.T."/>
            <person name="Beckman K.B."/>
            <person name="Gohl D.M."/>
        </authorList>
    </citation>
    <scope>NUCLEOTIDE SEQUENCE</scope>
    <source>
        <strain evidence="2">Duluth1</strain>
        <tissue evidence="2">Whole animal</tissue>
    </source>
</reference>